<organism evidence="2 3">
    <name type="scientific">Weissella confusa</name>
    <name type="common">Lactobacillus confusus</name>
    <dbReference type="NCBI Taxonomy" id="1583"/>
    <lineage>
        <taxon>Bacteria</taxon>
        <taxon>Bacillati</taxon>
        <taxon>Bacillota</taxon>
        <taxon>Bacilli</taxon>
        <taxon>Lactobacillales</taxon>
        <taxon>Lactobacillaceae</taxon>
        <taxon>Weissella</taxon>
    </lineage>
</organism>
<comment type="caution">
    <text evidence="2">The sequence shown here is derived from an EMBL/GenBank/DDBJ whole genome shotgun (WGS) entry which is preliminary data.</text>
</comment>
<proteinExistence type="predicted"/>
<dbReference type="Proteomes" id="UP000297646">
    <property type="component" value="Unassembled WGS sequence"/>
</dbReference>
<feature type="transmembrane region" description="Helical" evidence="1">
    <location>
        <begin position="16"/>
        <end position="45"/>
    </location>
</feature>
<evidence type="ECO:0000256" key="1">
    <source>
        <dbReference type="SAM" id="Phobius"/>
    </source>
</evidence>
<reference evidence="2 3" key="1">
    <citation type="submission" date="2018-03" db="EMBL/GenBank/DDBJ databases">
        <title>Genome sequencing of Weissella confusa isolates.</title>
        <authorList>
            <person name="Kajala I."/>
            <person name="Baruah R."/>
            <person name="Bergsveinson J."/>
            <person name="Juvonen R."/>
            <person name="Ziola B."/>
        </authorList>
    </citation>
    <scope>NUCLEOTIDE SEQUENCE [LARGE SCALE GENOMIC DNA]</scope>
    <source>
        <strain evidence="2 3">VTT E-062653</strain>
    </source>
</reference>
<feature type="transmembrane region" description="Helical" evidence="1">
    <location>
        <begin position="135"/>
        <end position="153"/>
    </location>
</feature>
<name>A0A4Z0RXW1_WEICO</name>
<feature type="transmembrane region" description="Helical" evidence="1">
    <location>
        <begin position="57"/>
        <end position="75"/>
    </location>
</feature>
<feature type="transmembrane region" description="Helical" evidence="1">
    <location>
        <begin position="218"/>
        <end position="251"/>
    </location>
</feature>
<evidence type="ECO:0008006" key="4">
    <source>
        <dbReference type="Google" id="ProtNLM"/>
    </source>
</evidence>
<dbReference type="EMBL" id="PVSN01000046">
    <property type="protein sequence ID" value="TGE71984.1"/>
    <property type="molecule type" value="Genomic_DNA"/>
</dbReference>
<gene>
    <name evidence="2" type="ORF">C6P11_06880</name>
</gene>
<feature type="transmembrane region" description="Helical" evidence="1">
    <location>
        <begin position="187"/>
        <end position="206"/>
    </location>
</feature>
<keyword evidence="1" id="KW-0812">Transmembrane</keyword>
<keyword evidence="1" id="KW-0472">Membrane</keyword>
<accession>A0A4Z0RXW1</accession>
<evidence type="ECO:0000313" key="2">
    <source>
        <dbReference type="EMBL" id="TGE71984.1"/>
    </source>
</evidence>
<protein>
    <recommendedName>
        <fullName evidence="4">Glycosyltransferase RgtA/B/C/D-like domain-containing protein</fullName>
    </recommendedName>
</protein>
<sequence length="271" mass="30722">MFTVTRIINTLKLGGLWLSLCLICIATIIGKNITFILPFVVVFWVLKSKDLPNISKWLTWLYLPLVIAVSVFLKVDLHAVTWDYAAISRSAIDNVGHSMTEIDRSDYLLRYPYNGTYVILMKGIATLCIYTDVDYSTALAIIGGLCIWIAYFFTTKSVSLIQGVKTQVIVQILWISFLPFYQYAPVLYSDTITLSFAALAFFLFLKSMNYNGVFPIKLLLMVGMGFTISVGALFKSTIIILPVAFFIYIVIQKKYLNLLIPDYSSRQTKTR</sequence>
<evidence type="ECO:0000313" key="3">
    <source>
        <dbReference type="Proteomes" id="UP000297646"/>
    </source>
</evidence>
<keyword evidence="1" id="KW-1133">Transmembrane helix</keyword>
<dbReference type="AlphaFoldDB" id="A0A4Z0RXW1"/>